<dbReference type="AlphaFoldDB" id="A0A1W1D4L5"/>
<proteinExistence type="predicted"/>
<dbReference type="EMBL" id="FPHP01000029">
    <property type="protein sequence ID" value="SFV75367.1"/>
    <property type="molecule type" value="Genomic_DNA"/>
</dbReference>
<sequence>MVKKGLVTSMVAATLLFIGCGEDDNGKSRLEIQHMLDKGEFNAVIQQLEGRATSVEDNIALASAYMGKAGYSLLEVGKDMASDNNDTITQLVGDDKPASSINDLDKAAFYYKKVVGENTCNEAEKNGTTLDDAQKDVCLFIGLSAVAKTATTLDLLADDVSAFSIDNNNNESNTTDYKLQASACAMQFAFDNNLSVTSSDDCTFQVAPQDVTFTLTHRVYRPLVIHVKNDENLSNNYHFLLTQEDNLTHTRSTALTKDYCTNDDFTRFPTYKEGLYACPINENPLQEETTSVGVLTDTLNGDIDSIITAAPEDNNGEKIGEDDVTKFKCDVINGEYNKDTKECIVTTEDNQTAPVDFNQREITEEEVISYINSRSKD</sequence>
<evidence type="ECO:0008006" key="2">
    <source>
        <dbReference type="Google" id="ProtNLM"/>
    </source>
</evidence>
<reference evidence="1" key="1">
    <citation type="submission" date="2016-10" db="EMBL/GenBank/DDBJ databases">
        <authorList>
            <person name="de Groot N.N."/>
        </authorList>
    </citation>
    <scope>NUCLEOTIDE SEQUENCE</scope>
</reference>
<accession>A0A1W1D4L5</accession>
<protein>
    <recommendedName>
        <fullName evidence="2">Lipoprotein</fullName>
    </recommendedName>
</protein>
<dbReference type="PROSITE" id="PS51257">
    <property type="entry name" value="PROKAR_LIPOPROTEIN"/>
    <property type="match status" value="1"/>
</dbReference>
<organism evidence="1">
    <name type="scientific">hydrothermal vent metagenome</name>
    <dbReference type="NCBI Taxonomy" id="652676"/>
    <lineage>
        <taxon>unclassified sequences</taxon>
        <taxon>metagenomes</taxon>
        <taxon>ecological metagenomes</taxon>
    </lineage>
</organism>
<name>A0A1W1D4L5_9ZZZZ</name>
<gene>
    <name evidence="1" type="ORF">MNB_SM-3-387</name>
</gene>
<evidence type="ECO:0000313" key="1">
    <source>
        <dbReference type="EMBL" id="SFV75367.1"/>
    </source>
</evidence>